<reference evidence="7 8" key="1">
    <citation type="submission" date="2020-07" db="EMBL/GenBank/DDBJ databases">
        <title>Above-ground endophytic microbial communities from plants in different locations in the United States.</title>
        <authorList>
            <person name="Frank C."/>
        </authorList>
    </citation>
    <scope>NUCLEOTIDE SEQUENCE [LARGE SCALE GENOMIC DNA]</scope>
    <source>
        <strain evidence="7 8">WPL5_2</strain>
    </source>
</reference>
<dbReference type="Proteomes" id="UP000590225">
    <property type="component" value="Unassembled WGS sequence"/>
</dbReference>
<keyword evidence="1" id="KW-0808">Transferase</keyword>
<keyword evidence="3" id="KW-0418">Kinase</keyword>
<evidence type="ECO:0000256" key="5">
    <source>
        <dbReference type="SAM" id="MobiDB-lite"/>
    </source>
</evidence>
<dbReference type="RefSeq" id="WP_182515004.1">
    <property type="nucleotide sequence ID" value="NZ_JACGXP010000001.1"/>
</dbReference>
<dbReference type="InterPro" id="IPR040999">
    <property type="entry name" value="Mak_N_cap"/>
</dbReference>
<evidence type="ECO:0000313" key="7">
    <source>
        <dbReference type="EMBL" id="MBA8989189.1"/>
    </source>
</evidence>
<dbReference type="NCBIfam" id="NF047744">
    <property type="entry name" value="CG0192_rel"/>
    <property type="match status" value="1"/>
</dbReference>
<dbReference type="AlphaFoldDB" id="A0AAW3T0F7"/>
<gene>
    <name evidence="7" type="ORF">FHW23_000421</name>
</gene>
<protein>
    <recommendedName>
        <fullName evidence="6">Maltokinase N-terminal cap domain-containing protein</fullName>
    </recommendedName>
</protein>
<feature type="compositionally biased region" description="Polar residues" evidence="5">
    <location>
        <begin position="148"/>
        <end position="157"/>
    </location>
</feature>
<dbReference type="Pfam" id="PF18085">
    <property type="entry name" value="Mak_N_cap"/>
    <property type="match status" value="1"/>
</dbReference>
<evidence type="ECO:0000313" key="8">
    <source>
        <dbReference type="Proteomes" id="UP000590225"/>
    </source>
</evidence>
<comment type="caution">
    <text evidence="7">The sequence shown here is derived from an EMBL/GenBank/DDBJ whole genome shotgun (WGS) entry which is preliminary data.</text>
</comment>
<accession>A0AAW3T0F7</accession>
<proteinExistence type="predicted"/>
<feature type="domain" description="Maltokinase N-terminal cap" evidence="6">
    <location>
        <begin position="20"/>
        <end position="103"/>
    </location>
</feature>
<feature type="region of interest" description="Disordered" evidence="5">
    <location>
        <begin position="126"/>
        <end position="158"/>
    </location>
</feature>
<organism evidence="7 8">
    <name type="scientific">Curtobacterium pusillum</name>
    <dbReference type="NCBI Taxonomy" id="69373"/>
    <lineage>
        <taxon>Bacteria</taxon>
        <taxon>Bacillati</taxon>
        <taxon>Actinomycetota</taxon>
        <taxon>Actinomycetes</taxon>
        <taxon>Micrococcales</taxon>
        <taxon>Microbacteriaceae</taxon>
        <taxon>Curtobacterium</taxon>
    </lineage>
</organism>
<evidence type="ECO:0000256" key="1">
    <source>
        <dbReference type="ARBA" id="ARBA00022679"/>
    </source>
</evidence>
<keyword evidence="2" id="KW-0547">Nucleotide-binding</keyword>
<dbReference type="GO" id="GO:0016301">
    <property type="term" value="F:kinase activity"/>
    <property type="evidence" value="ECO:0007669"/>
    <property type="project" value="UniProtKB-KW"/>
</dbReference>
<sequence length="208" mass="21829">MAIIHRADLRPSKLEALAAWLPAQPWSGVTTDARLDVVGKFRFDDPAGEVGVETILVRRPDGRVLQAPLTYRGAPLPGAEAFLVTEMHHSVLGRRWVYDAVGDPVYADVVRRAIATGGHEAALERADGSGAWEAEGRASGSGSAADSPTVTSVSVRSDGTRSLVDTAHGTLSVLRVVGADLGTAQPSGETLTGTWREGEGAVLVVLRS</sequence>
<evidence type="ECO:0000259" key="6">
    <source>
        <dbReference type="Pfam" id="PF18085"/>
    </source>
</evidence>
<name>A0AAW3T0F7_9MICO</name>
<keyword evidence="4" id="KW-0067">ATP-binding</keyword>
<dbReference type="EMBL" id="JACGXP010000001">
    <property type="protein sequence ID" value="MBA8989189.1"/>
    <property type="molecule type" value="Genomic_DNA"/>
</dbReference>
<evidence type="ECO:0000256" key="4">
    <source>
        <dbReference type="ARBA" id="ARBA00022840"/>
    </source>
</evidence>
<evidence type="ECO:0000256" key="2">
    <source>
        <dbReference type="ARBA" id="ARBA00022741"/>
    </source>
</evidence>
<feature type="compositionally biased region" description="Low complexity" evidence="5">
    <location>
        <begin position="128"/>
        <end position="147"/>
    </location>
</feature>
<evidence type="ECO:0000256" key="3">
    <source>
        <dbReference type="ARBA" id="ARBA00022777"/>
    </source>
</evidence>
<dbReference type="GO" id="GO:0005524">
    <property type="term" value="F:ATP binding"/>
    <property type="evidence" value="ECO:0007669"/>
    <property type="project" value="UniProtKB-KW"/>
</dbReference>